<dbReference type="PANTHER" id="PTHR43308:SF5">
    <property type="entry name" value="S-LAYER PROTEIN _ PEPTIDOGLYCAN ENDO-BETA-N-ACETYLGLUCOSAMINIDASE"/>
    <property type="match status" value="1"/>
</dbReference>
<feature type="domain" description="SLH" evidence="4">
    <location>
        <begin position="191"/>
        <end position="250"/>
    </location>
</feature>
<feature type="chain" id="PRO_5037058796" evidence="3">
    <location>
        <begin position="27"/>
        <end position="376"/>
    </location>
</feature>
<feature type="compositionally biased region" description="Polar residues" evidence="2">
    <location>
        <begin position="144"/>
        <end position="161"/>
    </location>
</feature>
<dbReference type="AlphaFoldDB" id="A0A926INB0"/>
<keyword evidence="3" id="KW-0732">Signal</keyword>
<evidence type="ECO:0000313" key="5">
    <source>
        <dbReference type="EMBL" id="MBC8596952.1"/>
    </source>
</evidence>
<dbReference type="PROSITE" id="PS51272">
    <property type="entry name" value="SLH"/>
    <property type="match status" value="3"/>
</dbReference>
<dbReference type="Pfam" id="PF00395">
    <property type="entry name" value="SLH"/>
    <property type="match status" value="3"/>
</dbReference>
<evidence type="ECO:0000313" key="6">
    <source>
        <dbReference type="Proteomes" id="UP000647416"/>
    </source>
</evidence>
<dbReference type="InterPro" id="IPR051465">
    <property type="entry name" value="Cell_Envelope_Struct_Comp"/>
</dbReference>
<gene>
    <name evidence="5" type="ORF">H8706_08735</name>
</gene>
<evidence type="ECO:0000259" key="4">
    <source>
        <dbReference type="PROSITE" id="PS51272"/>
    </source>
</evidence>
<feature type="region of interest" description="Disordered" evidence="2">
    <location>
        <begin position="142"/>
        <end position="190"/>
    </location>
</feature>
<protein>
    <submittedName>
        <fullName evidence="5">S-layer homology domain-containing protein</fullName>
    </submittedName>
</protein>
<feature type="compositionally biased region" description="Gly residues" evidence="2">
    <location>
        <begin position="163"/>
        <end position="173"/>
    </location>
</feature>
<evidence type="ECO:0000256" key="3">
    <source>
        <dbReference type="SAM" id="SignalP"/>
    </source>
</evidence>
<feature type="domain" description="SLH" evidence="4">
    <location>
        <begin position="318"/>
        <end position="376"/>
    </location>
</feature>
<proteinExistence type="predicted"/>
<dbReference type="EMBL" id="JACRTE010000011">
    <property type="protein sequence ID" value="MBC8596952.1"/>
    <property type="molecule type" value="Genomic_DNA"/>
</dbReference>
<keyword evidence="6" id="KW-1185">Reference proteome</keyword>
<sequence length="376" mass="40830">MNRITKKLFSAAVIVCLSISSVAAYAAQITPSSASITLGKNDREISFDIYLETDSAYAGAEFGIKPSQSDVEFTSLILSDELQNESKVQTIKDGCLYFGFFSNTNKYSAEKKKIATLNYTYSGSGTRTIALVDSKIVTVDETNKTSGDTSSNPFTVSITRQGTSGGSSGGSSSGGSVRKPDVTLPDTSQTYSDRKFTDINGHWAENDIYSGVKNGLFTGISDTIFDPDGTVTRAMAVTVLGRFSKDEIVASNTEFTDVTTEKYYANYVSWGAENGVVKGISETEFAPESAVTREQISAMIVRYLNYKEIPLPTGSEKIKEHSDYEQISDYAKEDMAICYEMGLIKGHDSGLIEPNGNLTRAQLASIMARLSNYSEK</sequence>
<accession>A0A926INB0</accession>
<organism evidence="5 6">
    <name type="scientific">Qingrenia yutianensis</name>
    <dbReference type="NCBI Taxonomy" id="2763676"/>
    <lineage>
        <taxon>Bacteria</taxon>
        <taxon>Bacillati</taxon>
        <taxon>Bacillota</taxon>
        <taxon>Clostridia</taxon>
        <taxon>Eubacteriales</taxon>
        <taxon>Oscillospiraceae</taxon>
        <taxon>Qingrenia</taxon>
    </lineage>
</organism>
<feature type="domain" description="SLH" evidence="4">
    <location>
        <begin position="251"/>
        <end position="314"/>
    </location>
</feature>
<keyword evidence="1" id="KW-0677">Repeat</keyword>
<dbReference type="InterPro" id="IPR001119">
    <property type="entry name" value="SLH_dom"/>
</dbReference>
<comment type="caution">
    <text evidence="5">The sequence shown here is derived from an EMBL/GenBank/DDBJ whole genome shotgun (WGS) entry which is preliminary data.</text>
</comment>
<dbReference type="Proteomes" id="UP000647416">
    <property type="component" value="Unassembled WGS sequence"/>
</dbReference>
<feature type="signal peptide" evidence="3">
    <location>
        <begin position="1"/>
        <end position="26"/>
    </location>
</feature>
<reference evidence="5" key="1">
    <citation type="submission" date="2020-08" db="EMBL/GenBank/DDBJ databases">
        <title>Genome public.</title>
        <authorList>
            <person name="Liu C."/>
            <person name="Sun Q."/>
        </authorList>
    </citation>
    <scope>NUCLEOTIDE SEQUENCE</scope>
    <source>
        <strain evidence="5">NSJ-50</strain>
    </source>
</reference>
<name>A0A926INB0_9FIRM</name>
<evidence type="ECO:0000256" key="2">
    <source>
        <dbReference type="SAM" id="MobiDB-lite"/>
    </source>
</evidence>
<evidence type="ECO:0000256" key="1">
    <source>
        <dbReference type="ARBA" id="ARBA00022737"/>
    </source>
</evidence>
<dbReference type="RefSeq" id="WP_262432327.1">
    <property type="nucleotide sequence ID" value="NZ_JACRTE010000011.1"/>
</dbReference>
<dbReference type="PANTHER" id="PTHR43308">
    <property type="entry name" value="OUTER MEMBRANE PROTEIN ALPHA-RELATED"/>
    <property type="match status" value="1"/>
</dbReference>